<evidence type="ECO:0000313" key="1">
    <source>
        <dbReference type="EMBL" id="CBY32341.1"/>
    </source>
</evidence>
<dbReference type="EMBL" id="FN654346">
    <property type="protein sequence ID" value="CBY32341.1"/>
    <property type="molecule type" value="Genomic_DNA"/>
</dbReference>
<gene>
    <name evidence="1" type="ORF">GSOID_T00030763001</name>
</gene>
<accession>E4Y9V4</accession>
<sequence length="61" mass="7156">MYYLSIIELYRNQRASDSGNFRLRSAKIDNRQLIITTRLVYSHVGNKSCKQLVLKSTFECL</sequence>
<proteinExistence type="predicted"/>
<organism evidence="1">
    <name type="scientific">Oikopleura dioica</name>
    <name type="common">Tunicate</name>
    <dbReference type="NCBI Taxonomy" id="34765"/>
    <lineage>
        <taxon>Eukaryota</taxon>
        <taxon>Metazoa</taxon>
        <taxon>Chordata</taxon>
        <taxon>Tunicata</taxon>
        <taxon>Appendicularia</taxon>
        <taxon>Copelata</taxon>
        <taxon>Oikopleuridae</taxon>
        <taxon>Oikopleura</taxon>
    </lineage>
</organism>
<protein>
    <submittedName>
        <fullName evidence="1">Uncharacterized protein</fullName>
    </submittedName>
</protein>
<dbReference type="Proteomes" id="UP000011014">
    <property type="component" value="Unassembled WGS sequence"/>
</dbReference>
<dbReference type="AlphaFoldDB" id="E4Y9V4"/>
<name>E4Y9V4_OIKDI</name>
<reference evidence="1" key="1">
    <citation type="journal article" date="2010" name="Science">
        <title>Plasticity of animal genome architecture unmasked by rapid evolution of a pelagic tunicate.</title>
        <authorList>
            <person name="Denoeud F."/>
            <person name="Henriet S."/>
            <person name="Mungpakdee S."/>
            <person name="Aury J.M."/>
            <person name="Da Silva C."/>
            <person name="Brinkmann H."/>
            <person name="Mikhaleva J."/>
            <person name="Olsen L.C."/>
            <person name="Jubin C."/>
            <person name="Canestro C."/>
            <person name="Bouquet J.M."/>
            <person name="Danks G."/>
            <person name="Poulain J."/>
            <person name="Campsteijn C."/>
            <person name="Adamski M."/>
            <person name="Cross I."/>
            <person name="Yadetie F."/>
            <person name="Muffato M."/>
            <person name="Louis A."/>
            <person name="Butcher S."/>
            <person name="Tsagkogeorga G."/>
            <person name="Konrad A."/>
            <person name="Singh S."/>
            <person name="Jensen M.F."/>
            <person name="Cong E.H."/>
            <person name="Eikeseth-Otteraa H."/>
            <person name="Noel B."/>
            <person name="Anthouard V."/>
            <person name="Porcel B.M."/>
            <person name="Kachouri-Lafond R."/>
            <person name="Nishino A."/>
            <person name="Ugolini M."/>
            <person name="Chourrout P."/>
            <person name="Nishida H."/>
            <person name="Aasland R."/>
            <person name="Huzurbazar S."/>
            <person name="Westhof E."/>
            <person name="Delsuc F."/>
            <person name="Lehrach H."/>
            <person name="Reinhardt R."/>
            <person name="Weissenbach J."/>
            <person name="Roy S.W."/>
            <person name="Artiguenave F."/>
            <person name="Postlethwait J.H."/>
            <person name="Manak J.R."/>
            <person name="Thompson E.M."/>
            <person name="Jaillon O."/>
            <person name="Du Pasquier L."/>
            <person name="Boudinot P."/>
            <person name="Liberles D.A."/>
            <person name="Volff J.N."/>
            <person name="Philippe H."/>
            <person name="Lenhard B."/>
            <person name="Roest Crollius H."/>
            <person name="Wincker P."/>
            <person name="Chourrout D."/>
        </authorList>
    </citation>
    <scope>NUCLEOTIDE SEQUENCE [LARGE SCALE GENOMIC DNA]</scope>
</reference>